<comment type="caution">
    <text evidence="7">The sequence shown here is derived from an EMBL/GenBank/DDBJ whole genome shotgun (WGS) entry which is preliminary data.</text>
</comment>
<reference evidence="7" key="2">
    <citation type="submission" date="2023-06" db="EMBL/GenBank/DDBJ databases">
        <authorList>
            <consortium name="Lawrence Berkeley National Laboratory"/>
            <person name="Mondo S.J."/>
            <person name="Hensen N."/>
            <person name="Bonometti L."/>
            <person name="Westerberg I."/>
            <person name="Brannstrom I.O."/>
            <person name="Guillou S."/>
            <person name="Cros-Aarteil S."/>
            <person name="Calhoun S."/>
            <person name="Haridas S."/>
            <person name="Kuo A."/>
            <person name="Pangilinan J."/>
            <person name="Riley R."/>
            <person name="Labutti K."/>
            <person name="Andreopoulos B."/>
            <person name="Lipzen A."/>
            <person name="Chen C."/>
            <person name="Yanf M."/>
            <person name="Daum C."/>
            <person name="Ng V."/>
            <person name="Clum A."/>
            <person name="Steindorff A."/>
            <person name="Ohm R."/>
            <person name="Martin F."/>
            <person name="Silar P."/>
            <person name="Natvig D."/>
            <person name="Lalanne C."/>
            <person name="Gautier V."/>
            <person name="Ament-Velasquez S.L."/>
            <person name="Kruys A."/>
            <person name="Hutchinson M.I."/>
            <person name="Powell A.J."/>
            <person name="Barry K."/>
            <person name="Miller A.N."/>
            <person name="Grigoriev I.V."/>
            <person name="Debuchy R."/>
            <person name="Gladieux P."/>
            <person name="Thoren M.H."/>
            <person name="Johannesson H."/>
        </authorList>
    </citation>
    <scope>NUCLEOTIDE SEQUENCE</scope>
    <source>
        <strain evidence="7">CBS 333.67</strain>
    </source>
</reference>
<name>A0AAJ0M292_9PEZI</name>
<evidence type="ECO:0000256" key="1">
    <source>
        <dbReference type="ARBA" id="ARBA00001657"/>
    </source>
</evidence>
<dbReference type="SUPFAM" id="SSF51445">
    <property type="entry name" value="(Trans)glycosidases"/>
    <property type="match status" value="1"/>
</dbReference>
<dbReference type="CDD" id="cd06595">
    <property type="entry name" value="GH31_u1"/>
    <property type="match status" value="1"/>
</dbReference>
<dbReference type="AlphaFoldDB" id="A0AAJ0M292"/>
<evidence type="ECO:0000259" key="6">
    <source>
        <dbReference type="Pfam" id="PF21365"/>
    </source>
</evidence>
<keyword evidence="4 7" id="KW-0378">Hydrolase</keyword>
<evidence type="ECO:0000313" key="8">
    <source>
        <dbReference type="Proteomes" id="UP001273166"/>
    </source>
</evidence>
<keyword evidence="4" id="KW-0326">Glycosidase</keyword>
<dbReference type="GO" id="GO:0004558">
    <property type="term" value="F:alpha-1,4-glucosidase activity"/>
    <property type="evidence" value="ECO:0007669"/>
    <property type="project" value="UniProtKB-EC"/>
</dbReference>
<evidence type="ECO:0000259" key="5">
    <source>
        <dbReference type="Pfam" id="PF01055"/>
    </source>
</evidence>
<accession>A0AAJ0M292</accession>
<evidence type="ECO:0000256" key="4">
    <source>
        <dbReference type="RuleBase" id="RU361185"/>
    </source>
</evidence>
<feature type="domain" description="Glycosyl hydrolase family 31 C-terminal" evidence="6">
    <location>
        <begin position="508"/>
        <end position="598"/>
    </location>
</feature>
<dbReference type="InterPro" id="IPR000322">
    <property type="entry name" value="Glyco_hydro_31_TIM"/>
</dbReference>
<dbReference type="GO" id="GO:0006491">
    <property type="term" value="P:N-glycan processing"/>
    <property type="evidence" value="ECO:0007669"/>
    <property type="project" value="TreeGrafter"/>
</dbReference>
<dbReference type="GO" id="GO:0005975">
    <property type="term" value="P:carbohydrate metabolic process"/>
    <property type="evidence" value="ECO:0007669"/>
    <property type="project" value="InterPro"/>
</dbReference>
<dbReference type="Gene3D" id="2.60.40.1180">
    <property type="entry name" value="Golgi alpha-mannosidase II"/>
    <property type="match status" value="2"/>
</dbReference>
<dbReference type="RefSeq" id="XP_062722171.1">
    <property type="nucleotide sequence ID" value="XM_062861856.1"/>
</dbReference>
<dbReference type="Proteomes" id="UP001273166">
    <property type="component" value="Unassembled WGS sequence"/>
</dbReference>
<dbReference type="PANTHER" id="PTHR22762:SF89">
    <property type="entry name" value="ALPHA-XYLOSIDASE"/>
    <property type="match status" value="1"/>
</dbReference>
<evidence type="ECO:0000256" key="3">
    <source>
        <dbReference type="ARBA" id="ARBA00012741"/>
    </source>
</evidence>
<protein>
    <recommendedName>
        <fullName evidence="3">alpha-glucosidase</fullName>
        <ecNumber evidence="3">3.2.1.20</ecNumber>
    </recommendedName>
</protein>
<dbReference type="PANTHER" id="PTHR22762">
    <property type="entry name" value="ALPHA-GLUCOSIDASE"/>
    <property type="match status" value="1"/>
</dbReference>
<dbReference type="Pfam" id="PF01055">
    <property type="entry name" value="Glyco_hydro_31_2nd"/>
    <property type="match status" value="1"/>
</dbReference>
<organism evidence="7 8">
    <name type="scientific">Chaetomium strumarium</name>
    <dbReference type="NCBI Taxonomy" id="1170767"/>
    <lineage>
        <taxon>Eukaryota</taxon>
        <taxon>Fungi</taxon>
        <taxon>Dikarya</taxon>
        <taxon>Ascomycota</taxon>
        <taxon>Pezizomycotina</taxon>
        <taxon>Sordariomycetes</taxon>
        <taxon>Sordariomycetidae</taxon>
        <taxon>Sordariales</taxon>
        <taxon>Chaetomiaceae</taxon>
        <taxon>Chaetomium</taxon>
    </lineage>
</organism>
<dbReference type="Pfam" id="PF21365">
    <property type="entry name" value="Glyco_hydro_31_3rd"/>
    <property type="match status" value="1"/>
</dbReference>
<comment type="similarity">
    <text evidence="2 4">Belongs to the glycosyl hydrolase 31 family.</text>
</comment>
<feature type="domain" description="Glycoside hydrolase family 31 TIM barrel" evidence="5">
    <location>
        <begin position="193"/>
        <end position="499"/>
    </location>
</feature>
<dbReference type="GeneID" id="87880685"/>
<proteinExistence type="inferred from homology"/>
<dbReference type="EMBL" id="JAUDZG010000003">
    <property type="protein sequence ID" value="KAK3306391.1"/>
    <property type="molecule type" value="Genomic_DNA"/>
</dbReference>
<comment type="catalytic activity">
    <reaction evidence="1">
        <text>Hydrolysis of terminal, non-reducing (1-&gt;4)-linked alpha-D-glucose residues with release of alpha-D-glucose.</text>
        <dbReference type="EC" id="3.2.1.20"/>
    </reaction>
</comment>
<keyword evidence="8" id="KW-1185">Reference proteome</keyword>
<gene>
    <name evidence="7" type="ORF">B0T15DRAFT_138679</name>
</gene>
<dbReference type="InterPro" id="IPR048395">
    <property type="entry name" value="Glyco_hydro_31_C"/>
</dbReference>
<dbReference type="InterPro" id="IPR013780">
    <property type="entry name" value="Glyco_hydro_b"/>
</dbReference>
<sequence length="833" mass="95082">MAEYRYTFPSHPATNPKAIVSGDGKKGSFRFSVLTDRLLRYEWSEDGAFEDRVSTFALFRWFDTPHYRAVETKESLEIITEYFHLTYDKKEFSAEGLSVQVGQDVWKYDGKSYGDLGGTARTLDGAWGRVDLDPGILSRKAYAVLDDSKSMLFDEDGWIATRHPGRIDGYVFAYNGDHKAAIRDFYRISGHQPVLPRWTLGNWWSRYHEYTASEYLELMDHFKREGIPLNVGVVDMDWHKVNIPPKYGSGWTGYSWNRDLFPDPEGFLKELHKRSLKVALNDHPADGIRAYEDLYQAVAKALHHDTSREDPIPFDCTDRKFMDAYFDVLKLALEKQGVDFWWIDWQQGTQSKIPGVDPLWVLNHYHYLTSQRNLKVLQRPITFSRYAGVGSHRYPIGFSGDTQITWAGLEFQPEFTATASNIGYGWWSHDIGGHFAGIRSNELTVRWVQLGCFSPILRLHSTKSLWNSKEPWNFEKGPHKIIREFMILRHRLIPFLYTMNIRASYEDEPLIQPMYWNHKDDQAYTVPTQYYFGPDLIVTPITSPNNSTTLMGGVRAWLPRGRFVDLFYPHLVYDGDRYIHLHRDLTQIPVLAKEGTIVPLDSTPKLANGSPRPTEITILLVVGKDAQFELVEEPEKGDQGDDDGSARPALSSYTRTPITWSQQEGILVIGPEWNGTGKWRQWNVKLVGHTSSDVQAQVPGFRVTQEDGCTTIALGNVHRWNPEGFEIALGSDLQLDVVDINTRVFDVLHRAEMSYDSKDPVWDAVARSTDAVQTRVERLQNLNVDAALKNAVMEIWAADGRSPGSAKGHEIWANTKGASAEGLNEVLKDYVIV</sequence>
<dbReference type="EC" id="3.2.1.20" evidence="3"/>
<evidence type="ECO:0000256" key="2">
    <source>
        <dbReference type="ARBA" id="ARBA00007806"/>
    </source>
</evidence>
<evidence type="ECO:0000313" key="7">
    <source>
        <dbReference type="EMBL" id="KAK3306391.1"/>
    </source>
</evidence>
<dbReference type="InterPro" id="IPR017853">
    <property type="entry name" value="GH"/>
</dbReference>
<reference evidence="7" key="1">
    <citation type="journal article" date="2023" name="Mol. Phylogenet. Evol.">
        <title>Genome-scale phylogeny and comparative genomics of the fungal order Sordariales.</title>
        <authorList>
            <person name="Hensen N."/>
            <person name="Bonometti L."/>
            <person name="Westerberg I."/>
            <person name="Brannstrom I.O."/>
            <person name="Guillou S."/>
            <person name="Cros-Aarteil S."/>
            <person name="Calhoun S."/>
            <person name="Haridas S."/>
            <person name="Kuo A."/>
            <person name="Mondo S."/>
            <person name="Pangilinan J."/>
            <person name="Riley R."/>
            <person name="LaButti K."/>
            <person name="Andreopoulos B."/>
            <person name="Lipzen A."/>
            <person name="Chen C."/>
            <person name="Yan M."/>
            <person name="Daum C."/>
            <person name="Ng V."/>
            <person name="Clum A."/>
            <person name="Steindorff A."/>
            <person name="Ohm R.A."/>
            <person name="Martin F."/>
            <person name="Silar P."/>
            <person name="Natvig D.O."/>
            <person name="Lalanne C."/>
            <person name="Gautier V."/>
            <person name="Ament-Velasquez S.L."/>
            <person name="Kruys A."/>
            <person name="Hutchinson M.I."/>
            <person name="Powell A.J."/>
            <person name="Barry K."/>
            <person name="Miller A.N."/>
            <person name="Grigoriev I.V."/>
            <person name="Debuchy R."/>
            <person name="Gladieux P."/>
            <person name="Hiltunen Thoren M."/>
            <person name="Johannesson H."/>
        </authorList>
    </citation>
    <scope>NUCLEOTIDE SEQUENCE</scope>
    <source>
        <strain evidence="7">CBS 333.67</strain>
    </source>
</reference>
<dbReference type="Gene3D" id="3.20.20.80">
    <property type="entry name" value="Glycosidases"/>
    <property type="match status" value="1"/>
</dbReference>
<dbReference type="SUPFAM" id="SSF51011">
    <property type="entry name" value="Glycosyl hydrolase domain"/>
    <property type="match status" value="1"/>
</dbReference>